<dbReference type="Pfam" id="PF11738">
    <property type="entry name" value="DUF3298"/>
    <property type="match status" value="1"/>
</dbReference>
<keyword evidence="3" id="KW-1185">Reference proteome</keyword>
<dbReference type="Gene3D" id="3.30.565.40">
    <property type="entry name" value="Fervidobacterium nodosum Rt17-B1 like"/>
    <property type="match status" value="1"/>
</dbReference>
<evidence type="ECO:0000259" key="1">
    <source>
        <dbReference type="Pfam" id="PF11738"/>
    </source>
</evidence>
<name>A0AAW9NQX6_9BACL</name>
<dbReference type="AlphaFoldDB" id="A0AAW9NQX6"/>
<protein>
    <submittedName>
        <fullName evidence="2">DUF3298 domain-containing protein</fullName>
    </submittedName>
</protein>
<dbReference type="InterPro" id="IPR021729">
    <property type="entry name" value="DUF3298"/>
</dbReference>
<organism evidence="2 3">
    <name type="scientific">Metasolibacillus meyeri</name>
    <dbReference type="NCBI Taxonomy" id="1071052"/>
    <lineage>
        <taxon>Bacteria</taxon>
        <taxon>Bacillati</taxon>
        <taxon>Bacillota</taxon>
        <taxon>Bacilli</taxon>
        <taxon>Bacillales</taxon>
        <taxon>Caryophanaceae</taxon>
        <taxon>Metasolibacillus</taxon>
    </lineage>
</organism>
<evidence type="ECO:0000313" key="3">
    <source>
        <dbReference type="Proteomes" id="UP001344888"/>
    </source>
</evidence>
<dbReference type="Proteomes" id="UP001344888">
    <property type="component" value="Unassembled WGS sequence"/>
</dbReference>
<dbReference type="InterPro" id="IPR037126">
    <property type="entry name" value="PdaC/RsiV-like_sf"/>
</dbReference>
<accession>A0AAW9NQX6</accession>
<proteinExistence type="predicted"/>
<dbReference type="RefSeq" id="WP_411830067.1">
    <property type="nucleotide sequence ID" value="NZ_JARSFG010000020.1"/>
</dbReference>
<comment type="caution">
    <text evidence="2">The sequence shown here is derived from an EMBL/GenBank/DDBJ whole genome shotgun (WGS) entry which is preliminary data.</text>
</comment>
<gene>
    <name evidence="2" type="ORF">P9B03_15905</name>
</gene>
<dbReference type="EMBL" id="JARSFG010000020">
    <property type="protein sequence ID" value="MEC1179985.1"/>
    <property type="molecule type" value="Genomic_DNA"/>
</dbReference>
<evidence type="ECO:0000313" key="2">
    <source>
        <dbReference type="EMBL" id="MEC1179985.1"/>
    </source>
</evidence>
<feature type="domain" description="DUF3298" evidence="1">
    <location>
        <begin position="115"/>
        <end position="185"/>
    </location>
</feature>
<reference evidence="2 3" key="1">
    <citation type="submission" date="2023-03" db="EMBL/GenBank/DDBJ databases">
        <title>Bacillus Genome Sequencing.</title>
        <authorList>
            <person name="Dunlap C."/>
        </authorList>
    </citation>
    <scope>NUCLEOTIDE SEQUENCE [LARGE SCALE GENOMIC DNA]</scope>
    <source>
        <strain evidence="2 3">B-59205</strain>
    </source>
</reference>
<dbReference type="Gene3D" id="3.90.640.20">
    <property type="entry name" value="Heat-shock cognate protein, ATPase"/>
    <property type="match status" value="1"/>
</dbReference>
<sequence>MSFTFPITTQTHTVQTSPQKIIYYPQAIQMHNPSLQFFINQTIASKTQRLINQQAGDLPSTVEQMLGTYELKNNQRDVFSLTLSNYVYFSQAAHGMTYIQPLTFDLQKRQLCELKDLFKPGSDYVDVLSRHIKEQIKERDIPTIEPFTAIEPNQFFYIADKALVIFFQLYDLAPYYYGLPMFPISVYDIASIVLEDGPLGRMMASN</sequence>